<comment type="subcellular location">
    <subcellularLocation>
        <location evidence="1">Cell membrane</location>
        <topology evidence="1">Multi-pass membrane protein</topology>
    </subcellularLocation>
</comment>
<sequence length="117" mass="12859">MICVWSPGDFAVLLKAGMTVRQAILYNVLSAMMAYLGMVTGILIGHYAENICMWIFALTAGLFMYVALVDMVSSTLWTEPTEQRSCWVSVCSVLVQLQLSLVNDTHSAASHKLNQPA</sequence>
<name>A0ABV0T425_9TELE</name>
<reference evidence="13 14" key="1">
    <citation type="submission" date="2021-06" db="EMBL/GenBank/DDBJ databases">
        <authorList>
            <person name="Palmer J.M."/>
        </authorList>
    </citation>
    <scope>NUCLEOTIDE SEQUENCE [LARGE SCALE GENOMIC DNA]</scope>
    <source>
        <strain evidence="14">if_2019</strain>
        <tissue evidence="13">Muscle</tissue>
    </source>
</reference>
<keyword evidence="7" id="KW-0325">Glycoprotein</keyword>
<comment type="similarity">
    <text evidence="2">Belongs to the ZIP transporter (TC 2.A.5) family.</text>
</comment>
<comment type="catalytic activity">
    <reaction evidence="8">
        <text>Zn(2+)(in) = Zn(2+)(out)</text>
        <dbReference type="Rhea" id="RHEA:29351"/>
        <dbReference type="ChEBI" id="CHEBI:29105"/>
    </reaction>
</comment>
<keyword evidence="4 12" id="KW-0812">Transmembrane</keyword>
<dbReference type="Proteomes" id="UP001482620">
    <property type="component" value="Unassembled WGS sequence"/>
</dbReference>
<evidence type="ECO:0000256" key="1">
    <source>
        <dbReference type="ARBA" id="ARBA00004651"/>
    </source>
</evidence>
<dbReference type="PANTHER" id="PTHR12191">
    <property type="entry name" value="SOLUTE CARRIER FAMILY 39"/>
    <property type="match status" value="1"/>
</dbReference>
<evidence type="ECO:0000256" key="6">
    <source>
        <dbReference type="ARBA" id="ARBA00023136"/>
    </source>
</evidence>
<dbReference type="InterPro" id="IPR003689">
    <property type="entry name" value="ZIP"/>
</dbReference>
<evidence type="ECO:0000256" key="4">
    <source>
        <dbReference type="ARBA" id="ARBA00022692"/>
    </source>
</evidence>
<evidence type="ECO:0000256" key="10">
    <source>
        <dbReference type="ARBA" id="ARBA00041704"/>
    </source>
</evidence>
<evidence type="ECO:0000313" key="13">
    <source>
        <dbReference type="EMBL" id="MEQ2227506.1"/>
    </source>
</evidence>
<proteinExistence type="inferred from homology"/>
<keyword evidence="3" id="KW-1003">Cell membrane</keyword>
<feature type="transmembrane region" description="Helical" evidence="12">
    <location>
        <begin position="51"/>
        <end position="68"/>
    </location>
</feature>
<keyword evidence="14" id="KW-1185">Reference proteome</keyword>
<accession>A0ABV0T425</accession>
<keyword evidence="6 12" id="KW-0472">Membrane</keyword>
<evidence type="ECO:0000256" key="3">
    <source>
        <dbReference type="ARBA" id="ARBA00022475"/>
    </source>
</evidence>
<evidence type="ECO:0000256" key="12">
    <source>
        <dbReference type="SAM" id="Phobius"/>
    </source>
</evidence>
<dbReference type="Pfam" id="PF02535">
    <property type="entry name" value="Zip"/>
    <property type="match status" value="1"/>
</dbReference>
<organism evidence="13 14">
    <name type="scientific">Ilyodon furcidens</name>
    <name type="common">goldbreast splitfin</name>
    <dbReference type="NCBI Taxonomy" id="33524"/>
    <lineage>
        <taxon>Eukaryota</taxon>
        <taxon>Metazoa</taxon>
        <taxon>Chordata</taxon>
        <taxon>Craniata</taxon>
        <taxon>Vertebrata</taxon>
        <taxon>Euteleostomi</taxon>
        <taxon>Actinopterygii</taxon>
        <taxon>Neopterygii</taxon>
        <taxon>Teleostei</taxon>
        <taxon>Neoteleostei</taxon>
        <taxon>Acanthomorphata</taxon>
        <taxon>Ovalentaria</taxon>
        <taxon>Atherinomorphae</taxon>
        <taxon>Cyprinodontiformes</taxon>
        <taxon>Goodeidae</taxon>
        <taxon>Ilyodon</taxon>
    </lineage>
</organism>
<evidence type="ECO:0000256" key="5">
    <source>
        <dbReference type="ARBA" id="ARBA00022989"/>
    </source>
</evidence>
<evidence type="ECO:0000256" key="2">
    <source>
        <dbReference type="ARBA" id="ARBA00006939"/>
    </source>
</evidence>
<comment type="caution">
    <text evidence="13">The sequence shown here is derived from an EMBL/GenBank/DDBJ whole genome shotgun (WGS) entry which is preliminary data.</text>
</comment>
<dbReference type="EMBL" id="JAHRIQ010020890">
    <property type="protein sequence ID" value="MEQ2227506.1"/>
    <property type="molecule type" value="Genomic_DNA"/>
</dbReference>
<dbReference type="InterPro" id="IPR050799">
    <property type="entry name" value="ZIP_Transporter"/>
</dbReference>
<protein>
    <recommendedName>
        <fullName evidence="9">Zinc transporter ZIP6</fullName>
    </recommendedName>
    <alternativeName>
        <fullName evidence="11">Solute carrier family 39 member 6</fullName>
    </alternativeName>
    <alternativeName>
        <fullName evidence="10">Zrt- and Irt-like protein 6</fullName>
    </alternativeName>
</protein>
<evidence type="ECO:0000256" key="8">
    <source>
        <dbReference type="ARBA" id="ARBA00034634"/>
    </source>
</evidence>
<evidence type="ECO:0000313" key="14">
    <source>
        <dbReference type="Proteomes" id="UP001482620"/>
    </source>
</evidence>
<gene>
    <name evidence="13" type="ORF">ILYODFUR_038292</name>
</gene>
<evidence type="ECO:0000256" key="7">
    <source>
        <dbReference type="ARBA" id="ARBA00023180"/>
    </source>
</evidence>
<feature type="transmembrane region" description="Helical" evidence="12">
    <location>
        <begin position="23"/>
        <end position="44"/>
    </location>
</feature>
<keyword evidence="5 12" id="KW-1133">Transmembrane helix</keyword>
<evidence type="ECO:0000256" key="9">
    <source>
        <dbReference type="ARBA" id="ARBA00039393"/>
    </source>
</evidence>
<dbReference type="PANTHER" id="PTHR12191:SF22">
    <property type="entry name" value="ZINC TRANSPORTER ZIP6"/>
    <property type="match status" value="1"/>
</dbReference>
<evidence type="ECO:0000256" key="11">
    <source>
        <dbReference type="ARBA" id="ARBA00042779"/>
    </source>
</evidence>